<dbReference type="AlphaFoldDB" id="A0A161WD61"/>
<proteinExistence type="predicted"/>
<evidence type="ECO:0000313" key="3">
    <source>
        <dbReference type="Proteomes" id="UP000076512"/>
    </source>
</evidence>
<dbReference type="STRING" id="455432.AWN90_23055"/>
<comment type="caution">
    <text evidence="2">The sequence shown here is derived from an EMBL/GenBank/DDBJ whole genome shotgun (WGS) entry which is preliminary data.</text>
</comment>
<dbReference type="EMBL" id="LWGR01000007">
    <property type="protein sequence ID" value="KZM73826.1"/>
    <property type="molecule type" value="Genomic_DNA"/>
</dbReference>
<organism evidence="2 3">
    <name type="scientific">Nocardia terpenica</name>
    <dbReference type="NCBI Taxonomy" id="455432"/>
    <lineage>
        <taxon>Bacteria</taxon>
        <taxon>Bacillati</taxon>
        <taxon>Actinomycetota</taxon>
        <taxon>Actinomycetes</taxon>
        <taxon>Mycobacteriales</taxon>
        <taxon>Nocardiaceae</taxon>
        <taxon>Nocardia</taxon>
    </lineage>
</organism>
<dbReference type="EMBL" id="LWGR01000004">
    <property type="protein sequence ID" value="KZM74899.1"/>
    <property type="molecule type" value="Genomic_DNA"/>
</dbReference>
<reference evidence="2 3" key="1">
    <citation type="submission" date="2016-04" db="EMBL/GenBank/DDBJ databases">
        <authorList>
            <person name="Evans L.H."/>
            <person name="Alamgir A."/>
            <person name="Owens N."/>
            <person name="Weber N.D."/>
            <person name="Virtaneva K."/>
            <person name="Barbian K."/>
            <person name="Babar A."/>
            <person name="Rosenke K."/>
        </authorList>
    </citation>
    <scope>NUCLEOTIDE SEQUENCE [LARGE SCALE GENOMIC DNA]</scope>
    <source>
        <strain evidence="2 3">IFM 0406</strain>
    </source>
</reference>
<dbReference type="Proteomes" id="UP000076512">
    <property type="component" value="Unassembled WGS sequence"/>
</dbReference>
<dbReference type="RefSeq" id="WP_067586764.1">
    <property type="nucleotide sequence ID" value="NZ_JABMCZ010000001.1"/>
</dbReference>
<sequence length="85" mass="9350">MQALQLQGMGDVVRPARLNAAGWCMWCLERGCSKVRCIQSHERSAWAVCPVCDGTEWSDPATATRCTNCMYGVVEIDAPCLSVVR</sequence>
<evidence type="ECO:0000313" key="1">
    <source>
        <dbReference type="EMBL" id="KZM73826.1"/>
    </source>
</evidence>
<name>A0A161WD61_9NOCA</name>
<accession>A0A161WD61</accession>
<gene>
    <name evidence="2" type="ORF">AWN90_23055</name>
    <name evidence="1" type="ORF">AWN90_35365</name>
</gene>
<protein>
    <submittedName>
        <fullName evidence="2">Uncharacterized protein</fullName>
    </submittedName>
</protein>
<dbReference type="OrthoDB" id="4571272at2"/>
<keyword evidence="3" id="KW-1185">Reference proteome</keyword>
<evidence type="ECO:0000313" key="2">
    <source>
        <dbReference type="EMBL" id="KZM74899.1"/>
    </source>
</evidence>